<organism evidence="1">
    <name type="scientific">Anguilla anguilla</name>
    <name type="common">European freshwater eel</name>
    <name type="synonym">Muraena anguilla</name>
    <dbReference type="NCBI Taxonomy" id="7936"/>
    <lineage>
        <taxon>Eukaryota</taxon>
        <taxon>Metazoa</taxon>
        <taxon>Chordata</taxon>
        <taxon>Craniata</taxon>
        <taxon>Vertebrata</taxon>
        <taxon>Euteleostomi</taxon>
        <taxon>Actinopterygii</taxon>
        <taxon>Neopterygii</taxon>
        <taxon>Teleostei</taxon>
        <taxon>Anguilliformes</taxon>
        <taxon>Anguillidae</taxon>
        <taxon>Anguilla</taxon>
    </lineage>
</organism>
<sequence length="18" mass="1960">MKGARSVREKQKVATLAS</sequence>
<dbReference type="EMBL" id="GBXM01023336">
    <property type="protein sequence ID" value="JAH85241.1"/>
    <property type="molecule type" value="Transcribed_RNA"/>
</dbReference>
<evidence type="ECO:0000313" key="1">
    <source>
        <dbReference type="EMBL" id="JAH85241.1"/>
    </source>
</evidence>
<proteinExistence type="predicted"/>
<dbReference type="AlphaFoldDB" id="A0A0E9W4L8"/>
<name>A0A0E9W4L8_ANGAN</name>
<reference evidence="1" key="2">
    <citation type="journal article" date="2015" name="Fish Shellfish Immunol.">
        <title>Early steps in the European eel (Anguilla anguilla)-Vibrio vulnificus interaction in the gills: Role of the RtxA13 toxin.</title>
        <authorList>
            <person name="Callol A."/>
            <person name="Pajuelo D."/>
            <person name="Ebbesson L."/>
            <person name="Teles M."/>
            <person name="MacKenzie S."/>
            <person name="Amaro C."/>
        </authorList>
    </citation>
    <scope>NUCLEOTIDE SEQUENCE</scope>
</reference>
<accession>A0A0E9W4L8</accession>
<reference evidence="1" key="1">
    <citation type="submission" date="2014-11" db="EMBL/GenBank/DDBJ databases">
        <authorList>
            <person name="Amaro Gonzalez C."/>
        </authorList>
    </citation>
    <scope>NUCLEOTIDE SEQUENCE</scope>
</reference>
<protein>
    <submittedName>
        <fullName evidence="1">Uncharacterized protein</fullName>
    </submittedName>
</protein>